<dbReference type="GO" id="GO:0042918">
    <property type="term" value="P:alkanesulfonate transmembrane transport"/>
    <property type="evidence" value="ECO:0007669"/>
    <property type="project" value="UniProtKB-ARBA"/>
</dbReference>
<comment type="similarity">
    <text evidence="2 9">Belongs to the binding-protein-dependent transport system permease family.</text>
</comment>
<evidence type="ECO:0000256" key="2">
    <source>
        <dbReference type="ARBA" id="ARBA00009306"/>
    </source>
</evidence>
<keyword evidence="12" id="KW-1185">Reference proteome</keyword>
<keyword evidence="5 9" id="KW-0812">Transmembrane</keyword>
<accession>A0A327KY37</accession>
<dbReference type="GO" id="GO:0005886">
    <property type="term" value="C:plasma membrane"/>
    <property type="evidence" value="ECO:0007669"/>
    <property type="project" value="UniProtKB-SubCell"/>
</dbReference>
<evidence type="ECO:0000313" key="12">
    <source>
        <dbReference type="Proteomes" id="UP000249130"/>
    </source>
</evidence>
<keyword evidence="7 9" id="KW-0472">Membrane</keyword>
<keyword evidence="6 9" id="KW-1133">Transmembrane helix</keyword>
<name>A0A327KY37_9BRAD</name>
<dbReference type="RefSeq" id="WP_111419367.1">
    <property type="nucleotide sequence ID" value="NZ_NPEX01000070.1"/>
</dbReference>
<proteinExistence type="inferred from homology"/>
<evidence type="ECO:0000256" key="8">
    <source>
        <dbReference type="ARBA" id="ARBA00056719"/>
    </source>
</evidence>
<feature type="transmembrane region" description="Helical" evidence="9">
    <location>
        <begin position="95"/>
        <end position="118"/>
    </location>
</feature>
<keyword evidence="4" id="KW-1003">Cell membrane</keyword>
<sequence>MAHRHLRRIVLGLSPLALLLLVWHVATVAGAYSSVLLPAPAAVWLIFVDSWPDLLRHTGTSLVRVLLGVGLAFVTAVPLGLLIGRFRPVEETFDWTIQIFRCLPGIALIPLAILFFGIGDRPAVILIWFSAFWPLIITTIFGVKNVERTLFKVSRAALASNLMVFTDVIFPSALPSILTGLRLATGAGWLTLVSAEMIAVKSGLGYMIMYAQVMFRADQVVAGIILIGAVGLFFDQSIQLLRARLCRWQDGLVIQ</sequence>
<dbReference type="PANTHER" id="PTHR30151">
    <property type="entry name" value="ALKANE SULFONATE ABC TRANSPORTER-RELATED, MEMBRANE SUBUNIT"/>
    <property type="match status" value="1"/>
</dbReference>
<evidence type="ECO:0000256" key="4">
    <source>
        <dbReference type="ARBA" id="ARBA00022475"/>
    </source>
</evidence>
<dbReference type="InterPro" id="IPR000515">
    <property type="entry name" value="MetI-like"/>
</dbReference>
<reference evidence="11 12" key="1">
    <citation type="submission" date="2017-07" db="EMBL/GenBank/DDBJ databases">
        <title>Draft Genome Sequences of Select Purple Nonsulfur Bacteria.</title>
        <authorList>
            <person name="Lasarre B."/>
            <person name="Mckinlay J.B."/>
        </authorList>
    </citation>
    <scope>NUCLEOTIDE SEQUENCE [LARGE SCALE GENOMIC DNA]</scope>
    <source>
        <strain evidence="11 12">DSM 5909</strain>
    </source>
</reference>
<dbReference type="FunFam" id="1.10.3720.10:FF:000003">
    <property type="entry name" value="Aliphatic sulfonate ABC transporter permease"/>
    <property type="match status" value="1"/>
</dbReference>
<dbReference type="EMBL" id="NPEX01000070">
    <property type="protein sequence ID" value="RAI43800.1"/>
    <property type="molecule type" value="Genomic_DNA"/>
</dbReference>
<gene>
    <name evidence="11" type="ORF">CH341_12485</name>
</gene>
<dbReference type="PROSITE" id="PS50928">
    <property type="entry name" value="ABC_TM1"/>
    <property type="match status" value="1"/>
</dbReference>
<evidence type="ECO:0000313" key="11">
    <source>
        <dbReference type="EMBL" id="RAI43800.1"/>
    </source>
</evidence>
<dbReference type="PANTHER" id="PTHR30151:SF0">
    <property type="entry name" value="ABC TRANSPORTER PERMEASE PROTEIN MJ0413-RELATED"/>
    <property type="match status" value="1"/>
</dbReference>
<dbReference type="Gene3D" id="1.10.3720.10">
    <property type="entry name" value="MetI-like"/>
    <property type="match status" value="1"/>
</dbReference>
<evidence type="ECO:0000256" key="5">
    <source>
        <dbReference type="ARBA" id="ARBA00022692"/>
    </source>
</evidence>
<feature type="transmembrane region" description="Helical" evidence="9">
    <location>
        <begin position="220"/>
        <end position="238"/>
    </location>
</feature>
<comment type="function">
    <text evidence="8">Probably part of an ABC transporter complex. Probably responsible for the translocation of the substrate across the membrane.</text>
</comment>
<feature type="transmembrane region" description="Helical" evidence="9">
    <location>
        <begin position="62"/>
        <end position="83"/>
    </location>
</feature>
<evidence type="ECO:0000256" key="6">
    <source>
        <dbReference type="ARBA" id="ARBA00022989"/>
    </source>
</evidence>
<keyword evidence="3 9" id="KW-0813">Transport</keyword>
<dbReference type="Pfam" id="PF00528">
    <property type="entry name" value="BPD_transp_1"/>
    <property type="match status" value="1"/>
</dbReference>
<feature type="domain" description="ABC transmembrane type-1" evidence="10">
    <location>
        <begin position="58"/>
        <end position="238"/>
    </location>
</feature>
<dbReference type="CDD" id="cd06261">
    <property type="entry name" value="TM_PBP2"/>
    <property type="match status" value="1"/>
</dbReference>
<dbReference type="Proteomes" id="UP000249130">
    <property type="component" value="Unassembled WGS sequence"/>
</dbReference>
<evidence type="ECO:0000256" key="3">
    <source>
        <dbReference type="ARBA" id="ARBA00022448"/>
    </source>
</evidence>
<feature type="transmembrane region" description="Helical" evidence="9">
    <location>
        <begin position="155"/>
        <end position="174"/>
    </location>
</feature>
<dbReference type="AlphaFoldDB" id="A0A327KY37"/>
<feature type="transmembrane region" description="Helical" evidence="9">
    <location>
        <begin position="124"/>
        <end position="143"/>
    </location>
</feature>
<protein>
    <recommendedName>
        <fullName evidence="10">ABC transmembrane type-1 domain-containing protein</fullName>
    </recommendedName>
</protein>
<comment type="caution">
    <text evidence="11">The sequence shown here is derived from an EMBL/GenBank/DDBJ whole genome shotgun (WGS) entry which is preliminary data.</text>
</comment>
<dbReference type="SUPFAM" id="SSF161098">
    <property type="entry name" value="MetI-like"/>
    <property type="match status" value="1"/>
</dbReference>
<comment type="subcellular location">
    <subcellularLocation>
        <location evidence="1 9">Cell membrane</location>
        <topology evidence="1 9">Multi-pass membrane protein</topology>
    </subcellularLocation>
</comment>
<dbReference type="OrthoDB" id="8138334at2"/>
<dbReference type="InterPro" id="IPR035906">
    <property type="entry name" value="MetI-like_sf"/>
</dbReference>
<evidence type="ECO:0000256" key="9">
    <source>
        <dbReference type="RuleBase" id="RU363032"/>
    </source>
</evidence>
<evidence type="ECO:0000256" key="7">
    <source>
        <dbReference type="ARBA" id="ARBA00023136"/>
    </source>
</evidence>
<organism evidence="11 12">
    <name type="scientific">Rhodoplanes roseus</name>
    <dbReference type="NCBI Taxonomy" id="29409"/>
    <lineage>
        <taxon>Bacteria</taxon>
        <taxon>Pseudomonadati</taxon>
        <taxon>Pseudomonadota</taxon>
        <taxon>Alphaproteobacteria</taxon>
        <taxon>Hyphomicrobiales</taxon>
        <taxon>Nitrobacteraceae</taxon>
        <taxon>Rhodoplanes</taxon>
    </lineage>
</organism>
<evidence type="ECO:0000259" key="10">
    <source>
        <dbReference type="PROSITE" id="PS50928"/>
    </source>
</evidence>
<evidence type="ECO:0000256" key="1">
    <source>
        <dbReference type="ARBA" id="ARBA00004651"/>
    </source>
</evidence>